<sequence length="100" mass="12210">MNKDEFLKKMNFPIEWKIYNMYPDELYFMQVKYYQDGDEQGSEHDRNGAFHWWLKRVPNRNELALLIKLTYLDPDQLMANDVRNYIRQAKNYDCGLESSF</sequence>
<evidence type="ECO:0000313" key="1">
    <source>
        <dbReference type="EMBL" id="CCC32401.1"/>
    </source>
</evidence>
<dbReference type="AlphaFoldDB" id="A0A0K0HFK6"/>
<dbReference type="eggNOG" id="ENOG50303YA">
    <property type="taxonomic scope" value="Bacteria"/>
</dbReference>
<dbReference type="EMBL" id="FR877557">
    <property type="protein sequence ID" value="CCC32401.1"/>
    <property type="molecule type" value="Genomic_DNA"/>
</dbReference>
<dbReference type="RefSeq" id="WP_001030597.1">
    <property type="nucleotide sequence ID" value="NC_015761.1"/>
</dbReference>
<protein>
    <submittedName>
        <fullName evidence="1">Uncharacterized protein</fullName>
    </submittedName>
</protein>
<name>A0A0K0HFK6_SALBC</name>
<dbReference type="GeneID" id="44982383"/>
<gene>
    <name evidence="1" type="ordered locus">SBG_3353</name>
</gene>
<dbReference type="KEGG" id="sbg:SBG_3353"/>
<organism evidence="1 2">
    <name type="scientific">Salmonella bongori (strain ATCC 43975 / DSM 13772 / NCTC 12419)</name>
    <dbReference type="NCBI Taxonomy" id="218493"/>
    <lineage>
        <taxon>Bacteria</taxon>
        <taxon>Pseudomonadati</taxon>
        <taxon>Pseudomonadota</taxon>
        <taxon>Gammaproteobacteria</taxon>
        <taxon>Enterobacterales</taxon>
        <taxon>Enterobacteriaceae</taxon>
        <taxon>Salmonella</taxon>
    </lineage>
</organism>
<proteinExistence type="predicted"/>
<accession>A0A0K0HFK6</accession>
<dbReference type="Proteomes" id="UP000000289">
    <property type="component" value="Chromosome"/>
</dbReference>
<reference evidence="1 2" key="1">
    <citation type="journal article" date="2011" name="PLoS Pathog.">
        <title>Salmonella bongori provides insights into the evolution of the Salmonellae.</title>
        <authorList>
            <person name="Fookes M."/>
            <person name="Schroeder G.N."/>
            <person name="Langridge G.C."/>
            <person name="Blondel C.J."/>
            <person name="Mammina C."/>
            <person name="Connor T.R."/>
            <person name="Seth-Smith H."/>
            <person name="Vernikos G.S."/>
            <person name="Robinson K.S."/>
            <person name="Sanders M."/>
            <person name="Petty N.K."/>
            <person name="Kingsley R.A."/>
            <person name="Baumler A.J."/>
            <person name="Nuccio S.P."/>
            <person name="Contreras I."/>
            <person name="Santiviago C.A."/>
            <person name="Maskell D."/>
            <person name="Barrow P."/>
            <person name="Humphrey T."/>
            <person name="Nastasi A."/>
            <person name="Roberts M."/>
            <person name="Frankel G."/>
            <person name="Parkhill J."/>
            <person name="Dougan G."/>
            <person name="Thomson N.R."/>
        </authorList>
    </citation>
    <scope>NUCLEOTIDE SEQUENCE [LARGE SCALE GENOMIC DNA]</scope>
    <source>
        <strain evidence="2">ATCC 43975 / DSM 13772 / NCTC 12419</strain>
    </source>
</reference>
<evidence type="ECO:0000313" key="2">
    <source>
        <dbReference type="Proteomes" id="UP000000289"/>
    </source>
</evidence>